<dbReference type="GO" id="GO:0106408">
    <property type="term" value="F:diadenylate cyclase activity"/>
    <property type="evidence" value="ECO:0007669"/>
    <property type="project" value="UniProtKB-EC"/>
</dbReference>
<dbReference type="InterPro" id="IPR045585">
    <property type="entry name" value="CdaA_N"/>
</dbReference>
<dbReference type="Pfam" id="PF19293">
    <property type="entry name" value="CdaA_N"/>
    <property type="match status" value="1"/>
</dbReference>
<evidence type="ECO:0000256" key="2">
    <source>
        <dbReference type="ARBA" id="ARBA00022475"/>
    </source>
</evidence>
<dbReference type="PROSITE" id="PS51794">
    <property type="entry name" value="DAC"/>
    <property type="match status" value="1"/>
</dbReference>
<reference evidence="12 13" key="1">
    <citation type="submission" date="2020-08" db="EMBL/GenBank/DDBJ databases">
        <title>Croceimicrobium hydrocarbonivorans gen. nov., sp. nov., a novel marine bacterium isolated from a bacterial consortium that degrades polyethylene terephthalate.</title>
        <authorList>
            <person name="Liu R."/>
        </authorList>
    </citation>
    <scope>NUCLEOTIDE SEQUENCE [LARGE SCALE GENOMIC DNA]</scope>
    <source>
        <strain evidence="12 13">A20-9</strain>
    </source>
</reference>
<dbReference type="SUPFAM" id="SSF143597">
    <property type="entry name" value="YojJ-like"/>
    <property type="match status" value="1"/>
</dbReference>
<dbReference type="InterPro" id="IPR014046">
    <property type="entry name" value="C-di-AMP_synthase"/>
</dbReference>
<keyword evidence="5 10" id="KW-0548">Nucleotidyltransferase</keyword>
<evidence type="ECO:0000313" key="12">
    <source>
        <dbReference type="EMBL" id="QNR24722.1"/>
    </source>
</evidence>
<keyword evidence="2 10" id="KW-1003">Cell membrane</keyword>
<dbReference type="KEGG" id="chyd:H4K34_02435"/>
<accession>A0A7H0VG74</accession>
<dbReference type="HAMAP" id="MF_01499">
    <property type="entry name" value="DacA"/>
    <property type="match status" value="1"/>
</dbReference>
<dbReference type="GO" id="GO:0006171">
    <property type="term" value="P:cAMP biosynthetic process"/>
    <property type="evidence" value="ECO:0007669"/>
    <property type="project" value="InterPro"/>
</dbReference>
<evidence type="ECO:0000256" key="3">
    <source>
        <dbReference type="ARBA" id="ARBA00022679"/>
    </source>
</evidence>
<dbReference type="AlphaFoldDB" id="A0A7H0VG74"/>
<keyword evidence="3 10" id="KW-0808">Transferase</keyword>
<protein>
    <recommendedName>
        <fullName evidence="10">Diadenylate cyclase</fullName>
        <shortName evidence="10">DAC</shortName>
        <ecNumber evidence="10">2.7.7.85</ecNumber>
    </recommendedName>
    <alternativeName>
        <fullName evidence="10">Cyclic-di-AMP synthase</fullName>
        <shortName evidence="10">c-di-AMP synthase</shortName>
    </alternativeName>
</protein>
<feature type="domain" description="DAC" evidence="11">
    <location>
        <begin position="78"/>
        <end position="247"/>
    </location>
</feature>
<evidence type="ECO:0000256" key="4">
    <source>
        <dbReference type="ARBA" id="ARBA00022692"/>
    </source>
</evidence>
<evidence type="ECO:0000256" key="9">
    <source>
        <dbReference type="ARBA" id="ARBA00023136"/>
    </source>
</evidence>
<evidence type="ECO:0000256" key="6">
    <source>
        <dbReference type="ARBA" id="ARBA00022741"/>
    </source>
</evidence>
<dbReference type="NCBIfam" id="TIGR00159">
    <property type="entry name" value="diadenylate cyclase CdaA"/>
    <property type="match status" value="1"/>
</dbReference>
<dbReference type="GO" id="GO:0005524">
    <property type="term" value="F:ATP binding"/>
    <property type="evidence" value="ECO:0007669"/>
    <property type="project" value="UniProtKB-UniRule"/>
</dbReference>
<sequence>MSFLDFSFLDLIDILLVAFLLYQLYRLIKDTVAINVLIGVAAIYLVWKLVQALQMELLSEILGQFIGVGVIALVIVFQQEIRRFLLMIGSTNFTRRKALLRFWRIQGDDDTSLIDYSDLIKACGSMARSKIGALIVIEGDSKLGFYASTGTPIGAQISAGLLESIFAKNSPLHDGAVIVSGSKIVAAGCILPLTEKTNLPSRFGLRHRAALGISEKANALAIVVSEETGEISVVRNDHFQNKVSLDELKLALSDD</sequence>
<dbReference type="InterPro" id="IPR036888">
    <property type="entry name" value="DNA_integrity_DisA_N_sf"/>
</dbReference>
<evidence type="ECO:0000259" key="11">
    <source>
        <dbReference type="PROSITE" id="PS51794"/>
    </source>
</evidence>
<dbReference type="EMBL" id="CP060139">
    <property type="protein sequence ID" value="QNR24722.1"/>
    <property type="molecule type" value="Genomic_DNA"/>
</dbReference>
<keyword evidence="6 10" id="KW-0547">Nucleotide-binding</keyword>
<comment type="subunit">
    <text evidence="10">Probably a homodimer.</text>
</comment>
<dbReference type="PANTHER" id="PTHR34185">
    <property type="entry name" value="DIADENYLATE CYCLASE"/>
    <property type="match status" value="1"/>
</dbReference>
<dbReference type="EC" id="2.7.7.85" evidence="10"/>
<gene>
    <name evidence="10" type="primary">dacA</name>
    <name evidence="12" type="ORF">H4K34_02435</name>
</gene>
<organism evidence="12 13">
    <name type="scientific">Croceimicrobium hydrocarbonivorans</name>
    <dbReference type="NCBI Taxonomy" id="2761580"/>
    <lineage>
        <taxon>Bacteria</taxon>
        <taxon>Pseudomonadati</taxon>
        <taxon>Bacteroidota</taxon>
        <taxon>Flavobacteriia</taxon>
        <taxon>Flavobacteriales</taxon>
        <taxon>Owenweeksiaceae</taxon>
        <taxon>Croceimicrobium</taxon>
    </lineage>
</organism>
<evidence type="ECO:0000256" key="1">
    <source>
        <dbReference type="ARBA" id="ARBA00000877"/>
    </source>
</evidence>
<evidence type="ECO:0000313" key="13">
    <source>
        <dbReference type="Proteomes" id="UP000516305"/>
    </source>
</evidence>
<dbReference type="GO" id="GO:0004016">
    <property type="term" value="F:adenylate cyclase activity"/>
    <property type="evidence" value="ECO:0007669"/>
    <property type="project" value="UniProtKB-UniRule"/>
</dbReference>
<dbReference type="Gene3D" id="3.40.1700.10">
    <property type="entry name" value="DNA integrity scanning protein, DisA, N-terminal domain"/>
    <property type="match status" value="1"/>
</dbReference>
<keyword evidence="4 10" id="KW-0812">Transmembrane</keyword>
<keyword evidence="7 10" id="KW-0067">ATP-binding</keyword>
<dbReference type="Pfam" id="PF02457">
    <property type="entry name" value="DAC"/>
    <property type="match status" value="1"/>
</dbReference>
<evidence type="ECO:0000256" key="5">
    <source>
        <dbReference type="ARBA" id="ARBA00022695"/>
    </source>
</evidence>
<comment type="caution">
    <text evidence="10">Lacks conserved residue(s) required for the propagation of feature annotation.</text>
</comment>
<proteinExistence type="inferred from homology"/>
<comment type="function">
    <text evidence="10">Catalyzes the condensation of 2 ATP molecules into cyclic di-AMP (c-di-AMP), a second messenger used to regulate differing processes in different bacteria.</text>
</comment>
<dbReference type="InterPro" id="IPR003390">
    <property type="entry name" value="DNA_integrity_scan_DisA_N"/>
</dbReference>
<dbReference type="Proteomes" id="UP000516305">
    <property type="component" value="Chromosome"/>
</dbReference>
<feature type="transmembrane region" description="Helical" evidence="10">
    <location>
        <begin position="32"/>
        <end position="49"/>
    </location>
</feature>
<comment type="catalytic activity">
    <reaction evidence="1 10">
        <text>2 ATP = 3',3'-c-di-AMP + 2 diphosphate</text>
        <dbReference type="Rhea" id="RHEA:35655"/>
        <dbReference type="ChEBI" id="CHEBI:30616"/>
        <dbReference type="ChEBI" id="CHEBI:33019"/>
        <dbReference type="ChEBI" id="CHEBI:71500"/>
        <dbReference type="EC" id="2.7.7.85"/>
    </reaction>
</comment>
<name>A0A7H0VG74_9FLAO</name>
<evidence type="ECO:0000256" key="7">
    <source>
        <dbReference type="ARBA" id="ARBA00022840"/>
    </source>
</evidence>
<keyword evidence="9 10" id="KW-0472">Membrane</keyword>
<evidence type="ECO:0000256" key="8">
    <source>
        <dbReference type="ARBA" id="ARBA00022989"/>
    </source>
</evidence>
<dbReference type="InterPro" id="IPR050338">
    <property type="entry name" value="DisA"/>
</dbReference>
<dbReference type="RefSeq" id="WP_210759249.1">
    <property type="nucleotide sequence ID" value="NZ_CP060139.1"/>
</dbReference>
<keyword evidence="8 10" id="KW-1133">Transmembrane helix</keyword>
<keyword evidence="13" id="KW-1185">Reference proteome</keyword>
<dbReference type="PIRSF" id="PIRSF004793">
    <property type="entry name" value="UCP004793"/>
    <property type="match status" value="1"/>
</dbReference>
<feature type="transmembrane region" description="Helical" evidence="10">
    <location>
        <begin position="61"/>
        <end position="77"/>
    </location>
</feature>
<dbReference type="InterPro" id="IPR034701">
    <property type="entry name" value="CdaA"/>
</dbReference>
<comment type="similarity">
    <text evidence="10">Belongs to the adenylate cyclase family. DacA/CdaA subfamily.</text>
</comment>
<dbReference type="PANTHER" id="PTHR34185:SF1">
    <property type="entry name" value="DIADENYLATE CYCLASE"/>
    <property type="match status" value="1"/>
</dbReference>
<evidence type="ECO:0000256" key="10">
    <source>
        <dbReference type="HAMAP-Rule" id="MF_01499"/>
    </source>
</evidence>